<accession>A0A445DFL8</accession>
<keyword evidence="3" id="KW-1185">Reference proteome</keyword>
<feature type="domain" description="FAR1" evidence="1">
    <location>
        <begin position="11"/>
        <end position="101"/>
    </location>
</feature>
<sequence length="151" mass="18132">MVLWIEQRAYEFYMQLGKCQEFGVRKGDYGKNENENLIYRRFFCNRAGLRDGKHYARLDRKRMHKPETRTNCEEKLLIYLDRGTFTWKVRKVILDHNHDLTLTCMIHLMPHFCDMLDAVKAHMKSMYRLPTSKILRYMIGIARGYSLLGFT</sequence>
<dbReference type="InterPro" id="IPR004330">
    <property type="entry name" value="FAR1_DNA_bnd_dom"/>
</dbReference>
<proteinExistence type="predicted"/>
<reference evidence="2 3" key="1">
    <citation type="submission" date="2019-01" db="EMBL/GenBank/DDBJ databases">
        <title>Sequencing of cultivated peanut Arachis hypogaea provides insights into genome evolution and oil improvement.</title>
        <authorList>
            <person name="Chen X."/>
        </authorList>
    </citation>
    <scope>NUCLEOTIDE SEQUENCE [LARGE SCALE GENOMIC DNA]</scope>
    <source>
        <strain evidence="3">cv. Fuhuasheng</strain>
        <tissue evidence="2">Leaves</tissue>
    </source>
</reference>
<name>A0A445DFL8_ARAHY</name>
<comment type="caution">
    <text evidence="2">The sequence shown here is derived from an EMBL/GenBank/DDBJ whole genome shotgun (WGS) entry which is preliminary data.</text>
</comment>
<evidence type="ECO:0000259" key="1">
    <source>
        <dbReference type="Pfam" id="PF03101"/>
    </source>
</evidence>
<dbReference type="Pfam" id="PF03101">
    <property type="entry name" value="FAR1"/>
    <property type="match status" value="1"/>
</dbReference>
<organism evidence="2 3">
    <name type="scientific">Arachis hypogaea</name>
    <name type="common">Peanut</name>
    <dbReference type="NCBI Taxonomy" id="3818"/>
    <lineage>
        <taxon>Eukaryota</taxon>
        <taxon>Viridiplantae</taxon>
        <taxon>Streptophyta</taxon>
        <taxon>Embryophyta</taxon>
        <taxon>Tracheophyta</taxon>
        <taxon>Spermatophyta</taxon>
        <taxon>Magnoliopsida</taxon>
        <taxon>eudicotyledons</taxon>
        <taxon>Gunneridae</taxon>
        <taxon>Pentapetalae</taxon>
        <taxon>rosids</taxon>
        <taxon>fabids</taxon>
        <taxon>Fabales</taxon>
        <taxon>Fabaceae</taxon>
        <taxon>Papilionoideae</taxon>
        <taxon>50 kb inversion clade</taxon>
        <taxon>dalbergioids sensu lato</taxon>
        <taxon>Dalbergieae</taxon>
        <taxon>Pterocarpus clade</taxon>
        <taxon>Arachis</taxon>
    </lineage>
</organism>
<gene>
    <name evidence="2" type="ORF">Ahy_A04g019240</name>
</gene>
<evidence type="ECO:0000313" key="2">
    <source>
        <dbReference type="EMBL" id="RYR61960.1"/>
    </source>
</evidence>
<dbReference type="EMBL" id="SDMP01000004">
    <property type="protein sequence ID" value="RYR61960.1"/>
    <property type="molecule type" value="Genomic_DNA"/>
</dbReference>
<dbReference type="Proteomes" id="UP000289738">
    <property type="component" value="Chromosome A04"/>
</dbReference>
<dbReference type="AlphaFoldDB" id="A0A445DFL8"/>
<protein>
    <recommendedName>
        <fullName evidence="1">FAR1 domain-containing protein</fullName>
    </recommendedName>
</protein>
<evidence type="ECO:0000313" key="3">
    <source>
        <dbReference type="Proteomes" id="UP000289738"/>
    </source>
</evidence>
<dbReference type="PANTHER" id="PTHR47718">
    <property type="entry name" value="OS01G0519700 PROTEIN"/>
    <property type="match status" value="1"/>
</dbReference>